<feature type="compositionally biased region" description="Low complexity" evidence="1">
    <location>
        <begin position="35"/>
        <end position="53"/>
    </location>
</feature>
<evidence type="ECO:0000256" key="1">
    <source>
        <dbReference type="SAM" id="MobiDB-lite"/>
    </source>
</evidence>
<reference evidence="2" key="1">
    <citation type="journal article" date="2013" name="Nature">
        <title>Draft genome of the wheat A-genome progenitor Triticum urartu.</title>
        <authorList>
            <person name="Ling H.Q."/>
            <person name="Zhao S."/>
            <person name="Liu D."/>
            <person name="Wang J."/>
            <person name="Sun H."/>
            <person name="Zhang C."/>
            <person name="Fan H."/>
            <person name="Li D."/>
            <person name="Dong L."/>
            <person name="Tao Y."/>
            <person name="Gao C."/>
            <person name="Wu H."/>
            <person name="Li Y."/>
            <person name="Cui Y."/>
            <person name="Guo X."/>
            <person name="Zheng S."/>
            <person name="Wang B."/>
            <person name="Yu K."/>
            <person name="Liang Q."/>
            <person name="Yang W."/>
            <person name="Lou X."/>
            <person name="Chen J."/>
            <person name="Feng M."/>
            <person name="Jian J."/>
            <person name="Zhang X."/>
            <person name="Luo G."/>
            <person name="Jiang Y."/>
            <person name="Liu J."/>
            <person name="Wang Z."/>
            <person name="Sha Y."/>
            <person name="Zhang B."/>
            <person name="Wu H."/>
            <person name="Tang D."/>
            <person name="Shen Q."/>
            <person name="Xue P."/>
            <person name="Zou S."/>
            <person name="Wang X."/>
            <person name="Liu X."/>
            <person name="Wang F."/>
            <person name="Yang Y."/>
            <person name="An X."/>
            <person name="Dong Z."/>
            <person name="Zhang K."/>
            <person name="Zhang X."/>
            <person name="Luo M.C."/>
            <person name="Dvorak J."/>
            <person name="Tong Y."/>
            <person name="Wang J."/>
            <person name="Yang H."/>
            <person name="Li Z."/>
            <person name="Wang D."/>
            <person name="Zhang A."/>
            <person name="Wang J."/>
        </authorList>
    </citation>
    <scope>NUCLEOTIDE SEQUENCE</scope>
</reference>
<gene>
    <name evidence="2" type="ORF">TRIUR3_30024</name>
</gene>
<feature type="region of interest" description="Disordered" evidence="1">
    <location>
        <begin position="17"/>
        <end position="53"/>
    </location>
</feature>
<evidence type="ECO:0000313" key="2">
    <source>
        <dbReference type="EMBL" id="EMS51865.1"/>
    </source>
</evidence>
<accession>M7ZHI1</accession>
<dbReference type="EMBL" id="KD214617">
    <property type="protein sequence ID" value="EMS51865.1"/>
    <property type="molecule type" value="Genomic_DNA"/>
</dbReference>
<name>M7ZHI1_TRIUA</name>
<protein>
    <submittedName>
        <fullName evidence="2">Uncharacterized protein</fullName>
    </submittedName>
</protein>
<sequence length="203" mass="22249">MALSVSSLAAAFSLPSTSLPTRSLSSASTPPPAVPLVSSSPPSGPMPLSRSRQRHLLPTTAPRRLLRSDLDELLLLLQVDDEVLCLSTGSFTIRSTSELIMSVLALTKLFKYVRFAIIFSIGLALAMHRHSRIYSCVLLIVTEKKQRWKRTCYDADPSVVIAFDDDEDTAGVVGGFHHYHIVVTYQGVKGLKAPRGWRHACTC</sequence>
<proteinExistence type="predicted"/>
<organism evidence="2">
    <name type="scientific">Triticum urartu</name>
    <name type="common">Red wild einkorn</name>
    <name type="synonym">Crithodium urartu</name>
    <dbReference type="NCBI Taxonomy" id="4572"/>
    <lineage>
        <taxon>Eukaryota</taxon>
        <taxon>Viridiplantae</taxon>
        <taxon>Streptophyta</taxon>
        <taxon>Embryophyta</taxon>
        <taxon>Tracheophyta</taxon>
        <taxon>Spermatophyta</taxon>
        <taxon>Magnoliopsida</taxon>
        <taxon>Liliopsida</taxon>
        <taxon>Poales</taxon>
        <taxon>Poaceae</taxon>
        <taxon>BOP clade</taxon>
        <taxon>Pooideae</taxon>
        <taxon>Triticodae</taxon>
        <taxon>Triticeae</taxon>
        <taxon>Triticinae</taxon>
        <taxon>Triticum</taxon>
    </lineage>
</organism>
<feature type="compositionally biased region" description="Low complexity" evidence="1">
    <location>
        <begin position="17"/>
        <end position="28"/>
    </location>
</feature>
<dbReference type="AlphaFoldDB" id="M7ZHI1"/>